<dbReference type="InterPro" id="IPR036582">
    <property type="entry name" value="Mao_N_sf"/>
</dbReference>
<dbReference type="InterPro" id="IPR036779">
    <property type="entry name" value="LysM_dom_sf"/>
</dbReference>
<dbReference type="InterPro" id="IPR012854">
    <property type="entry name" value="Cu_amine_oxidase-like_N"/>
</dbReference>
<comment type="caution">
    <text evidence="2">The sequence shown here is derived from an EMBL/GenBank/DDBJ whole genome shotgun (WGS) entry which is preliminary data.</text>
</comment>
<dbReference type="STRING" id="29349.CLOTH_06870"/>
<evidence type="ECO:0000259" key="1">
    <source>
        <dbReference type="PROSITE" id="PS51782"/>
    </source>
</evidence>
<organism evidence="2 3">
    <name type="scientific">Alkalithermobacter paradoxus</name>
    <dbReference type="NCBI Taxonomy" id="29349"/>
    <lineage>
        <taxon>Bacteria</taxon>
        <taxon>Bacillati</taxon>
        <taxon>Bacillota</taxon>
        <taxon>Clostridia</taxon>
        <taxon>Peptostreptococcales</taxon>
        <taxon>Tepidibacteraceae</taxon>
        <taxon>Alkalithermobacter</taxon>
    </lineage>
</organism>
<evidence type="ECO:0000313" key="2">
    <source>
        <dbReference type="EMBL" id="OPJ56283.1"/>
    </source>
</evidence>
<keyword evidence="2" id="KW-0378">Hydrolase</keyword>
<dbReference type="OrthoDB" id="529831at2"/>
<dbReference type="RefSeq" id="WP_079411250.1">
    <property type="nucleotide sequence ID" value="NZ_MZGW01000002.1"/>
</dbReference>
<dbReference type="Gene3D" id="3.10.350.10">
    <property type="entry name" value="LysM domain"/>
    <property type="match status" value="3"/>
</dbReference>
<dbReference type="AlphaFoldDB" id="A0A1V4I8N2"/>
<dbReference type="Proteomes" id="UP000190140">
    <property type="component" value="Unassembled WGS sequence"/>
</dbReference>
<dbReference type="EC" id="3.4.-.-" evidence="2"/>
<keyword evidence="3" id="KW-1185">Reference proteome</keyword>
<dbReference type="SUPFAM" id="SSF55383">
    <property type="entry name" value="Copper amine oxidase, domain N"/>
    <property type="match status" value="1"/>
</dbReference>
<proteinExistence type="predicted"/>
<dbReference type="Pfam" id="PF01476">
    <property type="entry name" value="LysM"/>
    <property type="match status" value="3"/>
</dbReference>
<dbReference type="PANTHER" id="PTHR33734:SF22">
    <property type="entry name" value="MEMBRANE-BOUND LYTIC MUREIN TRANSGLYCOSYLASE D"/>
    <property type="match status" value="1"/>
</dbReference>
<name>A0A1V4I8N2_9FIRM</name>
<accession>A0A1V4I8N2</accession>
<gene>
    <name evidence="2" type="primary">lytE</name>
    <name evidence="2" type="ORF">CLOTH_06870</name>
</gene>
<dbReference type="Gene3D" id="3.30.457.10">
    <property type="entry name" value="Copper amine oxidase-like, N-terminal domain"/>
    <property type="match status" value="1"/>
</dbReference>
<dbReference type="GO" id="GO:0016787">
    <property type="term" value="F:hydrolase activity"/>
    <property type="evidence" value="ECO:0007669"/>
    <property type="project" value="UniProtKB-KW"/>
</dbReference>
<reference evidence="2 3" key="1">
    <citation type="submission" date="2017-03" db="EMBL/GenBank/DDBJ databases">
        <title>Genome sequence of Clostridium thermoalcaliphilum DSM 7309.</title>
        <authorList>
            <person name="Poehlein A."/>
            <person name="Daniel R."/>
        </authorList>
    </citation>
    <scope>NUCLEOTIDE SEQUENCE [LARGE SCALE GENOMIC DNA]</scope>
    <source>
        <strain evidence="2 3">DSM 7309</strain>
    </source>
</reference>
<sequence length="521" mass="57459">MHMFQSYKLEKNGEDYTLVLNLDPSMTLGEFGKEFLSDENERKSLEESVKKYVSKNFNNLKVTAAKVMVGGILITSVSLGQGVIPSHGQTSSQSLNENISVTIDGKPQTYTQSPVVVNNIVYVPLRSLAQSIGASVWFNSTSNTVGINKGDTQIAFIIGSSVARKNGTQISMPGSSIINGTIMAPVTFLGEHLDFKAIWNAQTRTITITTSNNFNHVVVPGDTLWRLSQTYKVSIDSIKSANNLKSDVLMVGQNLIIPTSTNNLESSNLTYTVKSGDTLWRISQAHNVTVDAIKSANNLRSDIINIGQTLIIPTNTPKNNSVTTYVVQPGDSISSISSKFNVSSQDILRFNYMNPGEWLDAGQTIYISDFAPRDFAISPFEDTSPKRVGKLVDWFRDGQYLIKRGDTLLITDVDTGKQFKARMIGGYNHIDIEPITRADTQVMQELFPTWRWEPRAVVIFKDGMNIAASLSGMPHAHNTITDNGVTGHFDIYLLNSKPHNTTTSQVYINQHMDMVNKAAGK</sequence>
<dbReference type="PANTHER" id="PTHR33734">
    <property type="entry name" value="LYSM DOMAIN-CONTAINING GPI-ANCHORED PROTEIN 2"/>
    <property type="match status" value="1"/>
</dbReference>
<protein>
    <submittedName>
        <fullName evidence="2">Putative peptidoglycan endopeptidase LytE</fullName>
        <ecNumber evidence="2">3.4.-.-</ecNumber>
    </submittedName>
</protein>
<dbReference type="Pfam" id="PF07833">
    <property type="entry name" value="Cu_amine_oxidN1"/>
    <property type="match status" value="1"/>
</dbReference>
<dbReference type="SUPFAM" id="SSF54106">
    <property type="entry name" value="LysM domain"/>
    <property type="match status" value="3"/>
</dbReference>
<feature type="domain" description="LysM" evidence="1">
    <location>
        <begin position="269"/>
        <end position="312"/>
    </location>
</feature>
<evidence type="ECO:0000313" key="3">
    <source>
        <dbReference type="Proteomes" id="UP000190140"/>
    </source>
</evidence>
<dbReference type="CDD" id="cd00118">
    <property type="entry name" value="LysM"/>
    <property type="match status" value="3"/>
</dbReference>
<dbReference type="PROSITE" id="PS51782">
    <property type="entry name" value="LYSM"/>
    <property type="match status" value="3"/>
</dbReference>
<feature type="domain" description="LysM" evidence="1">
    <location>
        <begin position="214"/>
        <end position="257"/>
    </location>
</feature>
<dbReference type="SMART" id="SM00257">
    <property type="entry name" value="LysM"/>
    <property type="match status" value="3"/>
</dbReference>
<dbReference type="InterPro" id="IPR018392">
    <property type="entry name" value="LysM"/>
</dbReference>
<feature type="domain" description="LysM" evidence="1">
    <location>
        <begin position="323"/>
        <end position="367"/>
    </location>
</feature>
<dbReference type="EMBL" id="MZGW01000002">
    <property type="protein sequence ID" value="OPJ56283.1"/>
    <property type="molecule type" value="Genomic_DNA"/>
</dbReference>